<organism evidence="1 2">
    <name type="scientific">Coilia grayii</name>
    <name type="common">Gray's grenadier anchovy</name>
    <dbReference type="NCBI Taxonomy" id="363190"/>
    <lineage>
        <taxon>Eukaryota</taxon>
        <taxon>Metazoa</taxon>
        <taxon>Chordata</taxon>
        <taxon>Craniata</taxon>
        <taxon>Vertebrata</taxon>
        <taxon>Euteleostomi</taxon>
        <taxon>Actinopterygii</taxon>
        <taxon>Neopterygii</taxon>
        <taxon>Teleostei</taxon>
        <taxon>Clupei</taxon>
        <taxon>Clupeiformes</taxon>
        <taxon>Clupeoidei</taxon>
        <taxon>Engraulidae</taxon>
        <taxon>Coilinae</taxon>
        <taxon>Coilia</taxon>
    </lineage>
</organism>
<sequence>MRKLPFADQTKTVIHFRGLHPGCSTDTEAHKHRRPPTHIQAPITPSFYGLTQLHRETKQPCLTLPSLSLSISFLFSPDLSLPFSPPSLSLSISLSLSLSPSLVLCLCQSLTQTLFFLSSPPYLPPMPSFSFLSCHKPLQASFWLIISQVKIPSLSPSPPPPPPLFLSRHNGGVVSRHLPVFMTHKVLHSLCLRVVYLGAFSSVTIRNLSIQQTDRVGELLA</sequence>
<dbReference type="AlphaFoldDB" id="A0ABD1KPQ0"/>
<gene>
    <name evidence="1" type="ORF">ACEWY4_002913</name>
</gene>
<evidence type="ECO:0000313" key="2">
    <source>
        <dbReference type="Proteomes" id="UP001591681"/>
    </source>
</evidence>
<dbReference type="EMBL" id="JBHFQA010000003">
    <property type="protein sequence ID" value="KAL2101152.1"/>
    <property type="molecule type" value="Genomic_DNA"/>
</dbReference>
<comment type="caution">
    <text evidence="1">The sequence shown here is derived from an EMBL/GenBank/DDBJ whole genome shotgun (WGS) entry which is preliminary data.</text>
</comment>
<reference evidence="1 2" key="1">
    <citation type="submission" date="2024-09" db="EMBL/GenBank/DDBJ databases">
        <title>A chromosome-level genome assembly of Gray's grenadier anchovy, Coilia grayii.</title>
        <authorList>
            <person name="Fu Z."/>
        </authorList>
    </citation>
    <scope>NUCLEOTIDE SEQUENCE [LARGE SCALE GENOMIC DNA]</scope>
    <source>
        <strain evidence="1">G4</strain>
        <tissue evidence="1">Muscle</tissue>
    </source>
</reference>
<proteinExistence type="predicted"/>
<evidence type="ECO:0000313" key="1">
    <source>
        <dbReference type="EMBL" id="KAL2101152.1"/>
    </source>
</evidence>
<protein>
    <submittedName>
        <fullName evidence="1">Uncharacterized protein</fullName>
    </submittedName>
</protein>
<dbReference type="Proteomes" id="UP001591681">
    <property type="component" value="Unassembled WGS sequence"/>
</dbReference>
<accession>A0ABD1KPQ0</accession>
<name>A0ABD1KPQ0_9TELE</name>
<keyword evidence="2" id="KW-1185">Reference proteome</keyword>